<dbReference type="GO" id="GO:0005886">
    <property type="term" value="C:plasma membrane"/>
    <property type="evidence" value="ECO:0007669"/>
    <property type="project" value="UniProtKB-SubCell"/>
</dbReference>
<dbReference type="InterPro" id="IPR001036">
    <property type="entry name" value="Acrflvin-R"/>
</dbReference>
<feature type="transmembrane region" description="Helical" evidence="9">
    <location>
        <begin position="12"/>
        <end position="33"/>
    </location>
</feature>
<evidence type="ECO:0000256" key="6">
    <source>
        <dbReference type="ARBA" id="ARBA00022692"/>
    </source>
</evidence>
<protein>
    <submittedName>
        <fullName evidence="10">Efflux pump membrane transporter BepE</fullName>
    </submittedName>
</protein>
<feature type="transmembrane region" description="Helical" evidence="9">
    <location>
        <begin position="435"/>
        <end position="456"/>
    </location>
</feature>
<dbReference type="PATRIC" id="fig|246787.4.peg.5677"/>
<dbReference type="PRINTS" id="PR00702">
    <property type="entry name" value="ACRIFLAVINRP"/>
</dbReference>
<name>A0A0N7IGD5_9BACE</name>
<feature type="transmembrane region" description="Helical" evidence="9">
    <location>
        <begin position="1004"/>
        <end position="1029"/>
    </location>
</feature>
<dbReference type="PANTHER" id="PTHR32063:SF9">
    <property type="entry name" value="SIMILAR TO MULTIDRUG RESISTANCE PROTEIN MEXB"/>
    <property type="match status" value="1"/>
</dbReference>
<gene>
    <name evidence="10" type="primary">bepE_8</name>
    <name evidence="10" type="ORF">BcellWH2_05501</name>
</gene>
<evidence type="ECO:0000256" key="4">
    <source>
        <dbReference type="ARBA" id="ARBA00022475"/>
    </source>
</evidence>
<feature type="transmembrane region" description="Helical" evidence="9">
    <location>
        <begin position="468"/>
        <end position="495"/>
    </location>
</feature>
<sequence length="1058" mass="116232">MNLRFFIDRPVFSGVISVVIVLMGFIALSNLPVEQYPDIAPPTIQVFANYPGANAETVQKSVVVPLEESINGVEDMTYITSTASNNGDAMINVYFKQGSNADMAAVNVQNRVSTALSLLPAEVTKVGVTTMKQQNAELKTFSLFDPTGKYDLQFLNNYMKINVEPRIKRIGGVGNMMLFGSNYSMRIWMKPDKMAQYGLIPSDITAMLERQNIEAATGAFGENHDNAYQYTMKYRGRYSTPEEFGELVVRSLPSGEVLRLNEVADVELGDEAYNYSTEMNGHPAAMAMIYQKAGSNASETINEIDAVLDELGKDLPKGLEFVTLNDTNIFLKASIKVVLKTLLEAILLVVLVVYVFLHDIRSTLIPTIGIVVSIVGTFAFMAVVGFSINLITLFALVLAIGTVVDDAIIVVEAVQARFDIGYRSSYMATNDAMRSVASAILTSTLIFMAVFIPVSMMGGTSGEFYKQFGITMAVAVGISAINAFTLSPALCALLLHPYKDEQGNTKNNFAARFRTAFNAAFDAITSRYMRSVLFLVKRKWLMWGTLAVSMILLVFLVRTTKTGLVPDEDTGSVMISMNAKPGTSMAENRRIMQEVNRNINRISGIDYNANIVGYSFSGAGSSMGMSFLSLKHWDERKGKGQSAREIIDSIYAFAPGVPDMQLFAVTPPMIPGYGMGSGFELYLQDKVSGDLNKFKEVADNFVATLNERPEIEMAYSSFETNYPQYWVDIDAAKCEQAGISTIEILETLSGYYGGGYVSNFNRFSKLYRVQIQADPTYRVTPESLNHIYVRTGEGMAPLAQFVQLTKTYGPQDMSRFNLYNSISVNGTPASGYSSGDALKAVQETAEKLLPANYAYEFGGISREESQTTNNVAIIFAICMVLIYLILCALYESLLIPFSIILSVPCGFLGSFLFAQILGLENNIYMQTGLIMLIGLLAKTAILQTEYAVQRRKAGMSLIQAAYVAAKDRLRPILMTVMAMIFGLLPLMMAHGVGANGCRSLASGVVGGMLIGTLALLLFVPVLFIVFQYLQEKIRPAQTSCKDADWAIQTELENLKIKE</sequence>
<keyword evidence="5" id="KW-0997">Cell inner membrane</keyword>
<dbReference type="GO" id="GO:0015562">
    <property type="term" value="F:efflux transmembrane transporter activity"/>
    <property type="evidence" value="ECO:0007669"/>
    <property type="project" value="InterPro"/>
</dbReference>
<dbReference type="Gene3D" id="3.30.70.1320">
    <property type="entry name" value="Multidrug efflux transporter AcrB pore domain like"/>
    <property type="match status" value="1"/>
</dbReference>
<feature type="transmembrane region" description="Helical" evidence="9">
    <location>
        <begin position="540"/>
        <end position="557"/>
    </location>
</feature>
<accession>A0A0N7IGD5</accession>
<evidence type="ECO:0000256" key="9">
    <source>
        <dbReference type="SAM" id="Phobius"/>
    </source>
</evidence>
<reference evidence="10 11" key="1">
    <citation type="journal article" date="2015" name="Science">
        <title>Genetic determinants of in vivo fitness and diet responsiveness in multiple human gut Bacteroides.</title>
        <authorList>
            <person name="Wu M."/>
            <person name="McNulty N.P."/>
            <person name="Rodionov D.A."/>
            <person name="Khoroshkin M.S."/>
            <person name="Griffin N.W."/>
            <person name="Cheng J."/>
            <person name="Latreille P."/>
            <person name="Kerstetter R.A."/>
            <person name="Terrapon N."/>
            <person name="Henrissat B."/>
            <person name="Osterman A.L."/>
            <person name="Gordon J.I."/>
        </authorList>
    </citation>
    <scope>NUCLEOTIDE SEQUENCE [LARGE SCALE GENOMIC DNA]</scope>
    <source>
        <strain evidence="10 11">WH2</strain>
    </source>
</reference>
<evidence type="ECO:0000256" key="1">
    <source>
        <dbReference type="ARBA" id="ARBA00004429"/>
    </source>
</evidence>
<evidence type="ECO:0000256" key="2">
    <source>
        <dbReference type="ARBA" id="ARBA00010942"/>
    </source>
</evidence>
<dbReference type="GO" id="GO:0009636">
    <property type="term" value="P:response to toxic substance"/>
    <property type="evidence" value="ECO:0007669"/>
    <property type="project" value="UniProtKB-ARBA"/>
</dbReference>
<evidence type="ECO:0000256" key="3">
    <source>
        <dbReference type="ARBA" id="ARBA00022448"/>
    </source>
</evidence>
<proteinExistence type="inferred from homology"/>
<evidence type="ECO:0000313" key="11">
    <source>
        <dbReference type="Proteomes" id="UP000061809"/>
    </source>
</evidence>
<comment type="similarity">
    <text evidence="2">Belongs to the resistance-nodulation-cell division (RND) (TC 2.A.6) family.</text>
</comment>
<evidence type="ECO:0000256" key="7">
    <source>
        <dbReference type="ARBA" id="ARBA00022989"/>
    </source>
</evidence>
<dbReference type="AlphaFoldDB" id="A0A0N7IGD5"/>
<dbReference type="Gene3D" id="3.30.70.1430">
    <property type="entry name" value="Multidrug efflux transporter AcrB pore domain"/>
    <property type="match status" value="2"/>
</dbReference>
<feature type="transmembrane region" description="Helical" evidence="9">
    <location>
        <begin position="337"/>
        <end position="357"/>
    </location>
</feature>
<dbReference type="GO" id="GO:0042910">
    <property type="term" value="F:xenobiotic transmembrane transporter activity"/>
    <property type="evidence" value="ECO:0007669"/>
    <property type="project" value="TreeGrafter"/>
</dbReference>
<feature type="transmembrane region" description="Helical" evidence="9">
    <location>
        <begin position="364"/>
        <end position="384"/>
    </location>
</feature>
<feature type="transmembrane region" description="Helical" evidence="9">
    <location>
        <begin position="972"/>
        <end position="992"/>
    </location>
</feature>
<dbReference type="Pfam" id="PF00873">
    <property type="entry name" value="ACR_tran"/>
    <property type="match status" value="1"/>
</dbReference>
<keyword evidence="4" id="KW-1003">Cell membrane</keyword>
<keyword evidence="6 9" id="KW-0812">Transmembrane</keyword>
<dbReference type="KEGG" id="bcel:BcellWH2_05501"/>
<feature type="transmembrane region" description="Helical" evidence="9">
    <location>
        <begin position="871"/>
        <end position="890"/>
    </location>
</feature>
<keyword evidence="8 9" id="KW-0472">Membrane</keyword>
<dbReference type="Gene3D" id="3.30.70.1440">
    <property type="entry name" value="Multidrug efflux transporter AcrB pore domain"/>
    <property type="match status" value="1"/>
</dbReference>
<dbReference type="SUPFAM" id="SSF82866">
    <property type="entry name" value="Multidrug efflux transporter AcrB transmembrane domain"/>
    <property type="match status" value="2"/>
</dbReference>
<feature type="transmembrane region" description="Helical" evidence="9">
    <location>
        <begin position="923"/>
        <end position="942"/>
    </location>
</feature>
<dbReference type="Proteomes" id="UP000061809">
    <property type="component" value="Chromosome"/>
</dbReference>
<dbReference type="SUPFAM" id="SSF82714">
    <property type="entry name" value="Multidrug efflux transporter AcrB TolC docking domain, DN and DC subdomains"/>
    <property type="match status" value="2"/>
</dbReference>
<organism evidence="10 11">
    <name type="scientific">Bacteroides cellulosilyticus</name>
    <dbReference type="NCBI Taxonomy" id="246787"/>
    <lineage>
        <taxon>Bacteria</taxon>
        <taxon>Pseudomonadati</taxon>
        <taxon>Bacteroidota</taxon>
        <taxon>Bacteroidia</taxon>
        <taxon>Bacteroidales</taxon>
        <taxon>Bacteroidaceae</taxon>
        <taxon>Bacteroides</taxon>
    </lineage>
</organism>
<dbReference type="InterPro" id="IPR004764">
    <property type="entry name" value="MdtF-like"/>
</dbReference>
<feature type="transmembrane region" description="Helical" evidence="9">
    <location>
        <begin position="897"/>
        <end position="917"/>
    </location>
</feature>
<dbReference type="EMBL" id="CP012801">
    <property type="protein sequence ID" value="ALJ62699.1"/>
    <property type="molecule type" value="Genomic_DNA"/>
</dbReference>
<dbReference type="NCBIfam" id="TIGR00915">
    <property type="entry name" value="2A0602"/>
    <property type="match status" value="1"/>
</dbReference>
<dbReference type="RefSeq" id="WP_029428048.1">
    <property type="nucleotide sequence ID" value="NZ_CP012801.1"/>
</dbReference>
<feature type="transmembrane region" description="Helical" evidence="9">
    <location>
        <begin position="390"/>
        <end position="414"/>
    </location>
</feature>
<comment type="subcellular location">
    <subcellularLocation>
        <location evidence="1">Cell inner membrane</location>
        <topology evidence="1">Multi-pass membrane protein</topology>
    </subcellularLocation>
</comment>
<evidence type="ECO:0000256" key="8">
    <source>
        <dbReference type="ARBA" id="ARBA00023136"/>
    </source>
</evidence>
<dbReference type="Gene3D" id="3.30.2090.10">
    <property type="entry name" value="Multidrug efflux transporter AcrB TolC docking domain, DN and DC subdomains"/>
    <property type="match status" value="2"/>
</dbReference>
<keyword evidence="7 9" id="KW-1133">Transmembrane helix</keyword>
<dbReference type="InterPro" id="IPR027463">
    <property type="entry name" value="AcrB_DN_DC_subdom"/>
</dbReference>
<evidence type="ECO:0000313" key="10">
    <source>
        <dbReference type="EMBL" id="ALJ62699.1"/>
    </source>
</evidence>
<keyword evidence="3" id="KW-0813">Transport</keyword>
<evidence type="ECO:0000256" key="5">
    <source>
        <dbReference type="ARBA" id="ARBA00022519"/>
    </source>
</evidence>
<dbReference type="Gene3D" id="1.20.1640.10">
    <property type="entry name" value="Multidrug efflux transporter AcrB transmembrane domain"/>
    <property type="match status" value="2"/>
</dbReference>
<dbReference type="PANTHER" id="PTHR32063">
    <property type="match status" value="1"/>
</dbReference>
<dbReference type="SUPFAM" id="SSF82693">
    <property type="entry name" value="Multidrug efflux transporter AcrB pore domain, PN1, PN2, PC1 and PC2 subdomains"/>
    <property type="match status" value="4"/>
</dbReference>